<organism evidence="2 3">
    <name type="scientific">Methanosarcina barkeri str. Wiesmoor</name>
    <dbReference type="NCBI Taxonomy" id="1434109"/>
    <lineage>
        <taxon>Archaea</taxon>
        <taxon>Methanobacteriati</taxon>
        <taxon>Methanobacteriota</taxon>
        <taxon>Stenosarchaea group</taxon>
        <taxon>Methanomicrobia</taxon>
        <taxon>Methanosarcinales</taxon>
        <taxon>Methanosarcinaceae</taxon>
        <taxon>Methanosarcina</taxon>
    </lineage>
</organism>
<dbReference type="InterPro" id="IPR011991">
    <property type="entry name" value="ArsR-like_HTH"/>
</dbReference>
<protein>
    <submittedName>
        <fullName evidence="2">Transcriptional regulator, ArsR family</fullName>
    </submittedName>
</protein>
<dbReference type="PATRIC" id="fig|1434109.4.peg.3012"/>
<gene>
    <name evidence="2" type="ORF">MSBRW_2332</name>
</gene>
<reference evidence="2 3" key="1">
    <citation type="submission" date="2014-07" db="EMBL/GenBank/DDBJ databases">
        <title>Methanogenic archaea and the global carbon cycle.</title>
        <authorList>
            <person name="Henriksen J.R."/>
            <person name="Luke J."/>
            <person name="Reinhart S."/>
            <person name="Benedict M.N."/>
            <person name="Youngblut N.D."/>
            <person name="Metcalf M.E."/>
            <person name="Whitaker R.J."/>
            <person name="Metcalf W.W."/>
        </authorList>
    </citation>
    <scope>NUCLEOTIDE SEQUENCE [LARGE SCALE GENOMIC DNA]</scope>
    <source>
        <strain evidence="2 3">Wiesmoor</strain>
    </source>
</reference>
<evidence type="ECO:0000313" key="3">
    <source>
        <dbReference type="Proteomes" id="UP000033038"/>
    </source>
</evidence>
<dbReference type="Pfam" id="PF25213">
    <property type="entry name" value="HVO_A0261_N"/>
    <property type="match status" value="1"/>
</dbReference>
<dbReference type="AlphaFoldDB" id="A0A0E3QNY2"/>
<dbReference type="RefSeq" id="WP_011307382.1">
    <property type="nucleotide sequence ID" value="NZ_CP009526.1"/>
</dbReference>
<dbReference type="Proteomes" id="UP000033038">
    <property type="component" value="Chromosome"/>
</dbReference>
<dbReference type="Gene3D" id="1.10.10.10">
    <property type="entry name" value="Winged helix-like DNA-binding domain superfamily/Winged helix DNA-binding domain"/>
    <property type="match status" value="1"/>
</dbReference>
<proteinExistence type="predicted"/>
<dbReference type="SUPFAM" id="SSF46785">
    <property type="entry name" value="Winged helix' DNA-binding domain"/>
    <property type="match status" value="1"/>
</dbReference>
<sequence>MKKYIFTAFAVGMMRSNLITILLSSEKRTNLLILLKEKPRTIEEINNELDTNSVAILPQLKKLKENGLVIQEKKIYKLSLLGKIIVRKMDSLVKAFRRLENDCK</sequence>
<name>A0A0E3QNY2_METBA</name>
<dbReference type="InterPro" id="IPR057527">
    <property type="entry name" value="HVO_A0261-like_N"/>
</dbReference>
<dbReference type="InterPro" id="IPR036390">
    <property type="entry name" value="WH_DNA-bd_sf"/>
</dbReference>
<dbReference type="CDD" id="cd00090">
    <property type="entry name" value="HTH_ARSR"/>
    <property type="match status" value="1"/>
</dbReference>
<accession>A0A0E3QNY2</accession>
<dbReference type="EMBL" id="CP009526">
    <property type="protein sequence ID" value="AKB51585.1"/>
    <property type="molecule type" value="Genomic_DNA"/>
</dbReference>
<dbReference type="InterPro" id="IPR036388">
    <property type="entry name" value="WH-like_DNA-bd_sf"/>
</dbReference>
<evidence type="ECO:0000313" key="2">
    <source>
        <dbReference type="EMBL" id="AKB51585.1"/>
    </source>
</evidence>
<dbReference type="GeneID" id="24823871"/>
<feature type="domain" description="HVO-A0261-like N-terminal" evidence="1">
    <location>
        <begin position="19"/>
        <end position="98"/>
    </location>
</feature>
<evidence type="ECO:0000259" key="1">
    <source>
        <dbReference type="Pfam" id="PF25213"/>
    </source>
</evidence>
<dbReference type="KEGG" id="mbw:MSBRW_2332"/>
<dbReference type="HOGENOM" id="CLU_2420113_0_0_2"/>